<evidence type="ECO:0000313" key="6">
    <source>
        <dbReference type="Proteomes" id="UP000683360"/>
    </source>
</evidence>
<dbReference type="PANTHER" id="PTHR10044:SF139">
    <property type="entry name" value="DEATH-ASSOCIATED INHIBITOR OF APOPTOSIS 2"/>
    <property type="match status" value="1"/>
</dbReference>
<dbReference type="Gene3D" id="1.10.1170.10">
    <property type="entry name" value="Inhibitor Of Apoptosis Protein (2mihbC-IAP-1), Chain A"/>
    <property type="match status" value="2"/>
</dbReference>
<dbReference type="GO" id="GO:0006915">
    <property type="term" value="P:apoptotic process"/>
    <property type="evidence" value="ECO:0007669"/>
    <property type="project" value="UniProtKB-KW"/>
</dbReference>
<dbReference type="OrthoDB" id="6128279at2759"/>
<keyword evidence="4" id="KW-0862">Zinc</keyword>
<keyword evidence="6" id="KW-1185">Reference proteome</keyword>
<dbReference type="InterPro" id="IPR013083">
    <property type="entry name" value="Znf_RING/FYVE/PHD"/>
</dbReference>
<sequence length="411" mass="47813">MLADAGFYYNHTDLECFQCRLRTNPEKWLPKETPKEAHARISPECAFVKLYSRSQRCDTPESPEQRSSCDCPINPNDNSYIKHSISEQNSHLTRQPEYVVVPHQNTNVMQTTALVKPLLSNDVNTSDRRGINLDNSNIQPTSDIKTATSTVCDSANNPSYTEHSIQPTIDAMNSQLTIDGFQSRIQAPAEPEYRYPQYNSYSSRYQSYGNWPFHTNKQLIVYQKPGIFTQIYNPKHAAFDDKESRIATFDDWRRDIEQTPEILADSGFFYTGDDDVVRCHYCDGGLRNWEPGDVPWEEHGRWFPFCKFVIKMKGREYIEEIRAKYEERQRLGNQPEISNNRSSDLPDPQKLKEINKQLKDKMKCIRCRTNDICMLFVNCGHRQTCEECADLMDFCPICDTRIKKRLKTFLS</sequence>
<evidence type="ECO:0000313" key="5">
    <source>
        <dbReference type="EMBL" id="CAG2186109.1"/>
    </source>
</evidence>
<reference evidence="5" key="1">
    <citation type="submission" date="2021-03" db="EMBL/GenBank/DDBJ databases">
        <authorList>
            <person name="Bekaert M."/>
        </authorList>
    </citation>
    <scope>NUCLEOTIDE SEQUENCE</scope>
</reference>
<name>A0A8S3PTM5_MYTED</name>
<dbReference type="Pfam" id="PF13920">
    <property type="entry name" value="zf-C3HC4_3"/>
    <property type="match status" value="1"/>
</dbReference>
<protein>
    <submittedName>
        <fullName evidence="5">BIRC7_8</fullName>
    </submittedName>
</protein>
<proteinExistence type="predicted"/>
<dbReference type="InterPro" id="IPR050784">
    <property type="entry name" value="IAP"/>
</dbReference>
<gene>
    <name evidence="5" type="ORF">MEDL_1707</name>
</gene>
<dbReference type="PROSITE" id="PS01282">
    <property type="entry name" value="BIR_REPEAT_1"/>
    <property type="match status" value="1"/>
</dbReference>
<dbReference type="Proteomes" id="UP000683360">
    <property type="component" value="Unassembled WGS sequence"/>
</dbReference>
<keyword evidence="3" id="KW-0863">Zinc-finger</keyword>
<keyword evidence="2" id="KW-0479">Metal-binding</keyword>
<evidence type="ECO:0000256" key="2">
    <source>
        <dbReference type="ARBA" id="ARBA00022723"/>
    </source>
</evidence>
<evidence type="ECO:0000256" key="4">
    <source>
        <dbReference type="ARBA" id="ARBA00022833"/>
    </source>
</evidence>
<dbReference type="Pfam" id="PF00653">
    <property type="entry name" value="BIR"/>
    <property type="match status" value="2"/>
</dbReference>
<dbReference type="SUPFAM" id="SSF57924">
    <property type="entry name" value="Inhibitor of apoptosis (IAP) repeat"/>
    <property type="match status" value="2"/>
</dbReference>
<dbReference type="GO" id="GO:0008270">
    <property type="term" value="F:zinc ion binding"/>
    <property type="evidence" value="ECO:0007669"/>
    <property type="project" value="UniProtKB-KW"/>
</dbReference>
<evidence type="ECO:0000256" key="1">
    <source>
        <dbReference type="ARBA" id="ARBA00022703"/>
    </source>
</evidence>
<accession>A0A8S3PTM5</accession>
<dbReference type="SMART" id="SM00238">
    <property type="entry name" value="BIR"/>
    <property type="match status" value="1"/>
</dbReference>
<comment type="caution">
    <text evidence="5">The sequence shown here is derived from an EMBL/GenBank/DDBJ whole genome shotgun (WGS) entry which is preliminary data.</text>
</comment>
<evidence type="ECO:0000256" key="3">
    <source>
        <dbReference type="ARBA" id="ARBA00022771"/>
    </source>
</evidence>
<keyword evidence="1" id="KW-0053">Apoptosis</keyword>
<dbReference type="Gene3D" id="3.30.40.10">
    <property type="entry name" value="Zinc/RING finger domain, C3HC4 (zinc finger)"/>
    <property type="match status" value="1"/>
</dbReference>
<dbReference type="PROSITE" id="PS50143">
    <property type="entry name" value="BIR_REPEAT_2"/>
    <property type="match status" value="2"/>
</dbReference>
<dbReference type="InterPro" id="IPR001370">
    <property type="entry name" value="BIR_rpt"/>
</dbReference>
<dbReference type="FunFam" id="1.10.1170.10:FF:000002">
    <property type="entry name" value="Baculoviral IAP repeat containing 7"/>
    <property type="match status" value="1"/>
</dbReference>
<dbReference type="FunFam" id="1.10.1170.10:FF:000003">
    <property type="entry name" value="E3 ubiquitin-protein ligase XIAP"/>
    <property type="match status" value="1"/>
</dbReference>
<dbReference type="PANTHER" id="PTHR10044">
    <property type="entry name" value="INHIBITOR OF APOPTOSIS"/>
    <property type="match status" value="1"/>
</dbReference>
<dbReference type="CDD" id="cd00022">
    <property type="entry name" value="BIR"/>
    <property type="match status" value="1"/>
</dbReference>
<dbReference type="EMBL" id="CAJPWZ010000117">
    <property type="protein sequence ID" value="CAG2186109.1"/>
    <property type="molecule type" value="Genomic_DNA"/>
</dbReference>
<organism evidence="5 6">
    <name type="scientific">Mytilus edulis</name>
    <name type="common">Blue mussel</name>
    <dbReference type="NCBI Taxonomy" id="6550"/>
    <lineage>
        <taxon>Eukaryota</taxon>
        <taxon>Metazoa</taxon>
        <taxon>Spiralia</taxon>
        <taxon>Lophotrochozoa</taxon>
        <taxon>Mollusca</taxon>
        <taxon>Bivalvia</taxon>
        <taxon>Autobranchia</taxon>
        <taxon>Pteriomorphia</taxon>
        <taxon>Mytilida</taxon>
        <taxon>Mytiloidea</taxon>
        <taxon>Mytilidae</taxon>
        <taxon>Mytilinae</taxon>
        <taxon>Mytilus</taxon>
    </lineage>
</organism>
<dbReference type="AlphaFoldDB" id="A0A8S3PTM5"/>